<gene>
    <name evidence="2" type="ORF">Tci_885957</name>
</gene>
<protein>
    <submittedName>
        <fullName evidence="2">Uncharacterized protein</fullName>
    </submittedName>
</protein>
<organism evidence="2">
    <name type="scientific">Tanacetum cinerariifolium</name>
    <name type="common">Dalmatian daisy</name>
    <name type="synonym">Chrysanthemum cinerariifolium</name>
    <dbReference type="NCBI Taxonomy" id="118510"/>
    <lineage>
        <taxon>Eukaryota</taxon>
        <taxon>Viridiplantae</taxon>
        <taxon>Streptophyta</taxon>
        <taxon>Embryophyta</taxon>
        <taxon>Tracheophyta</taxon>
        <taxon>Spermatophyta</taxon>
        <taxon>Magnoliopsida</taxon>
        <taxon>eudicotyledons</taxon>
        <taxon>Gunneridae</taxon>
        <taxon>Pentapetalae</taxon>
        <taxon>asterids</taxon>
        <taxon>campanulids</taxon>
        <taxon>Asterales</taxon>
        <taxon>Asteraceae</taxon>
        <taxon>Asteroideae</taxon>
        <taxon>Anthemideae</taxon>
        <taxon>Anthemidinae</taxon>
        <taxon>Tanacetum</taxon>
    </lineage>
</organism>
<feature type="region of interest" description="Disordered" evidence="1">
    <location>
        <begin position="28"/>
        <end position="69"/>
    </location>
</feature>
<dbReference type="AlphaFoldDB" id="A0A699TY47"/>
<accession>A0A699TY47</accession>
<evidence type="ECO:0000313" key="2">
    <source>
        <dbReference type="EMBL" id="GFD13988.1"/>
    </source>
</evidence>
<proteinExistence type="predicted"/>
<sequence>MTLPNPQRHAVPAVTLTQSKHVPVTAARPVSTDAPKISVTRPRQAKTVVTKTNSPPIRHINRSPSPKASNFLPRVNAVKVPVVNAAKGIQGK</sequence>
<dbReference type="EMBL" id="BKCJ011276231">
    <property type="protein sequence ID" value="GFD13988.1"/>
    <property type="molecule type" value="Genomic_DNA"/>
</dbReference>
<name>A0A699TY47_TANCI</name>
<evidence type="ECO:0000256" key="1">
    <source>
        <dbReference type="SAM" id="MobiDB-lite"/>
    </source>
</evidence>
<reference evidence="2" key="1">
    <citation type="journal article" date="2019" name="Sci. Rep.">
        <title>Draft genome of Tanacetum cinerariifolium, the natural source of mosquito coil.</title>
        <authorList>
            <person name="Yamashiro T."/>
            <person name="Shiraishi A."/>
            <person name="Satake H."/>
            <person name="Nakayama K."/>
        </authorList>
    </citation>
    <scope>NUCLEOTIDE SEQUENCE</scope>
</reference>
<comment type="caution">
    <text evidence="2">The sequence shown here is derived from an EMBL/GenBank/DDBJ whole genome shotgun (WGS) entry which is preliminary data.</text>
</comment>